<name>A0A9P7UKA0_9PEZI</name>
<feature type="compositionally biased region" description="Basic and acidic residues" evidence="1">
    <location>
        <begin position="1"/>
        <end position="11"/>
    </location>
</feature>
<dbReference type="AlphaFoldDB" id="A0A9P7UKA0"/>
<proteinExistence type="predicted"/>
<dbReference type="EMBL" id="JAESDN010000003">
    <property type="protein sequence ID" value="KAG7053515.1"/>
    <property type="molecule type" value="Genomic_DNA"/>
</dbReference>
<evidence type="ECO:0000256" key="1">
    <source>
        <dbReference type="SAM" id="MobiDB-lite"/>
    </source>
</evidence>
<gene>
    <name evidence="2" type="ORF">JMJ77_000603</name>
</gene>
<sequence length="76" mass="8478">MLENTTRDTSFHHQQSIQPSGGKGLQFSASLGIRERYATKSLLAFGQNLNRHGHTSHRVLGQNKLTPRRLFGTSVC</sequence>
<feature type="region of interest" description="Disordered" evidence="1">
    <location>
        <begin position="1"/>
        <end position="25"/>
    </location>
</feature>
<organism evidence="2 3">
    <name type="scientific">Colletotrichum scovillei</name>
    <dbReference type="NCBI Taxonomy" id="1209932"/>
    <lineage>
        <taxon>Eukaryota</taxon>
        <taxon>Fungi</taxon>
        <taxon>Dikarya</taxon>
        <taxon>Ascomycota</taxon>
        <taxon>Pezizomycotina</taxon>
        <taxon>Sordariomycetes</taxon>
        <taxon>Hypocreomycetidae</taxon>
        <taxon>Glomerellales</taxon>
        <taxon>Glomerellaceae</taxon>
        <taxon>Colletotrichum</taxon>
        <taxon>Colletotrichum acutatum species complex</taxon>
    </lineage>
</organism>
<evidence type="ECO:0000313" key="2">
    <source>
        <dbReference type="EMBL" id="KAG7053515.1"/>
    </source>
</evidence>
<dbReference type="Proteomes" id="UP000699042">
    <property type="component" value="Unassembled WGS sequence"/>
</dbReference>
<comment type="caution">
    <text evidence="2">The sequence shown here is derived from an EMBL/GenBank/DDBJ whole genome shotgun (WGS) entry which is preliminary data.</text>
</comment>
<accession>A0A9P7UKA0</accession>
<protein>
    <submittedName>
        <fullName evidence="2">Uncharacterized protein</fullName>
    </submittedName>
</protein>
<keyword evidence="3" id="KW-1185">Reference proteome</keyword>
<evidence type="ECO:0000313" key="3">
    <source>
        <dbReference type="Proteomes" id="UP000699042"/>
    </source>
</evidence>
<reference evidence="2" key="1">
    <citation type="submission" date="2021-05" db="EMBL/GenBank/DDBJ databases">
        <title>Comparative genomics of three Colletotrichum scovillei strains and genetic complementation revealed genes involved fungal growth and virulence on chili pepper.</title>
        <authorList>
            <person name="Hsieh D.-K."/>
            <person name="Chuang S.-C."/>
            <person name="Chen C.-Y."/>
            <person name="Chao Y.-T."/>
            <person name="Lu M.-Y.J."/>
            <person name="Lee M.-H."/>
            <person name="Shih M.-C."/>
        </authorList>
    </citation>
    <scope>NUCLEOTIDE SEQUENCE</scope>
    <source>
        <strain evidence="2">Coll-153</strain>
    </source>
</reference>